<dbReference type="AlphaFoldDB" id="A0AAV8XN78"/>
<protein>
    <recommendedName>
        <fullName evidence="3">Transposase</fullName>
    </recommendedName>
</protein>
<dbReference type="PANTHER" id="PTHR47326">
    <property type="entry name" value="TRANSPOSABLE ELEMENT TC3 TRANSPOSASE-LIKE PROTEIN"/>
    <property type="match status" value="1"/>
</dbReference>
<keyword evidence="2" id="KW-1185">Reference proteome</keyword>
<gene>
    <name evidence="1" type="ORF">NQ318_010421</name>
</gene>
<sequence length="129" mass="15109">MKKDKGPIPTSPLFALINKDSYVIFPNENYPDIPDNTLWFQQDGAPPHYARSVREYLDVIFPQRLLGRRGPIEGPAISPDLTPIDYVYGKNYEIALEMKWDPLPRKSFRMYKKNLYTGLHISKKHIFHF</sequence>
<dbReference type="EMBL" id="JAPWTK010000461">
    <property type="protein sequence ID" value="KAJ8939870.1"/>
    <property type="molecule type" value="Genomic_DNA"/>
</dbReference>
<dbReference type="GO" id="GO:0003676">
    <property type="term" value="F:nucleic acid binding"/>
    <property type="evidence" value="ECO:0007669"/>
    <property type="project" value="InterPro"/>
</dbReference>
<organism evidence="1 2">
    <name type="scientific">Aromia moschata</name>
    <dbReference type="NCBI Taxonomy" id="1265417"/>
    <lineage>
        <taxon>Eukaryota</taxon>
        <taxon>Metazoa</taxon>
        <taxon>Ecdysozoa</taxon>
        <taxon>Arthropoda</taxon>
        <taxon>Hexapoda</taxon>
        <taxon>Insecta</taxon>
        <taxon>Pterygota</taxon>
        <taxon>Neoptera</taxon>
        <taxon>Endopterygota</taxon>
        <taxon>Coleoptera</taxon>
        <taxon>Polyphaga</taxon>
        <taxon>Cucujiformia</taxon>
        <taxon>Chrysomeloidea</taxon>
        <taxon>Cerambycidae</taxon>
        <taxon>Cerambycinae</taxon>
        <taxon>Callichromatini</taxon>
        <taxon>Aromia</taxon>
    </lineage>
</organism>
<dbReference type="PANTHER" id="PTHR47326:SF1">
    <property type="entry name" value="HTH PSQ-TYPE DOMAIN-CONTAINING PROTEIN"/>
    <property type="match status" value="1"/>
</dbReference>
<dbReference type="Proteomes" id="UP001162162">
    <property type="component" value="Unassembled WGS sequence"/>
</dbReference>
<evidence type="ECO:0000313" key="1">
    <source>
        <dbReference type="EMBL" id="KAJ8939870.1"/>
    </source>
</evidence>
<evidence type="ECO:0000313" key="2">
    <source>
        <dbReference type="Proteomes" id="UP001162162"/>
    </source>
</evidence>
<evidence type="ECO:0008006" key="3">
    <source>
        <dbReference type="Google" id="ProtNLM"/>
    </source>
</evidence>
<dbReference type="Gene3D" id="3.30.420.10">
    <property type="entry name" value="Ribonuclease H-like superfamily/Ribonuclease H"/>
    <property type="match status" value="1"/>
</dbReference>
<dbReference type="InterPro" id="IPR036397">
    <property type="entry name" value="RNaseH_sf"/>
</dbReference>
<name>A0AAV8XN78_9CUCU</name>
<accession>A0AAV8XN78</accession>
<comment type="caution">
    <text evidence="1">The sequence shown here is derived from an EMBL/GenBank/DDBJ whole genome shotgun (WGS) entry which is preliminary data.</text>
</comment>
<proteinExistence type="predicted"/>
<feature type="non-terminal residue" evidence="1">
    <location>
        <position position="129"/>
    </location>
</feature>
<reference evidence="1" key="1">
    <citation type="journal article" date="2023" name="Insect Mol. Biol.">
        <title>Genome sequencing provides insights into the evolution of gene families encoding plant cell wall-degrading enzymes in longhorned beetles.</title>
        <authorList>
            <person name="Shin N.R."/>
            <person name="Okamura Y."/>
            <person name="Kirsch R."/>
            <person name="Pauchet Y."/>
        </authorList>
    </citation>
    <scope>NUCLEOTIDE SEQUENCE</scope>
    <source>
        <strain evidence="1">AMC_N1</strain>
    </source>
</reference>